<dbReference type="Pfam" id="PF01904">
    <property type="entry name" value="DUF72"/>
    <property type="match status" value="1"/>
</dbReference>
<proteinExistence type="predicted"/>
<sequence length="286" mass="32012">MSAVVAKAPTKATKTDTKATKTDAGNIYIGIGGWTFEPWRGVFYPEKLAQAKELSYAASKLTSIEINGTYYGSQKPESFRKWASEVPDGFIFSLKGPRFATNRRVLAEAGDSVKRFYDSGVLELKDRLGPVLWQFAPTKKFDGADFGKFLELLPRKLDGRALRHVVEVRHDSFCVPEFVALIREHEIPVVFAEHGKYPAIADVASDFVYARLQKGNDELKTCYPPKQLDAWARRFQDWAGGSEPDDLPKVEKAAPKKAPRDVFAYVIHEGKIRAPAGAMELIERVK</sequence>
<dbReference type="EMBL" id="FMZW01000069">
    <property type="protein sequence ID" value="SDF71341.1"/>
    <property type="molecule type" value="Genomic_DNA"/>
</dbReference>
<reference evidence="1 2" key="1">
    <citation type="submission" date="2016-10" db="EMBL/GenBank/DDBJ databases">
        <authorList>
            <person name="de Groot N.N."/>
        </authorList>
    </citation>
    <scope>NUCLEOTIDE SEQUENCE [LARGE SCALE GENOMIC DNA]</scope>
    <source>
        <strain evidence="1 2">R5</strain>
    </source>
</reference>
<dbReference type="Gene3D" id="3.20.20.410">
    <property type="entry name" value="Protein of unknown function UPF0759"/>
    <property type="match status" value="1"/>
</dbReference>
<evidence type="ECO:0000313" key="2">
    <source>
        <dbReference type="Proteomes" id="UP000199245"/>
    </source>
</evidence>
<dbReference type="SUPFAM" id="SSF117396">
    <property type="entry name" value="TM1631-like"/>
    <property type="match status" value="1"/>
</dbReference>
<dbReference type="AlphaFoldDB" id="A0A1G7NBN8"/>
<dbReference type="PANTHER" id="PTHR30348">
    <property type="entry name" value="UNCHARACTERIZED PROTEIN YECE"/>
    <property type="match status" value="1"/>
</dbReference>
<dbReference type="InterPro" id="IPR002763">
    <property type="entry name" value="DUF72"/>
</dbReference>
<organism evidence="1 2">
    <name type="scientific">Bradyrhizobium brasilense</name>
    <dbReference type="NCBI Taxonomy" id="1419277"/>
    <lineage>
        <taxon>Bacteria</taxon>
        <taxon>Pseudomonadati</taxon>
        <taxon>Pseudomonadota</taxon>
        <taxon>Alphaproteobacteria</taxon>
        <taxon>Hyphomicrobiales</taxon>
        <taxon>Nitrobacteraceae</taxon>
        <taxon>Bradyrhizobium</taxon>
    </lineage>
</organism>
<dbReference type="PANTHER" id="PTHR30348:SF4">
    <property type="entry name" value="DUF72 DOMAIN-CONTAINING PROTEIN"/>
    <property type="match status" value="1"/>
</dbReference>
<protein>
    <submittedName>
        <fullName evidence="1">Uncharacterized conserved protein YecE, DUF72 family</fullName>
    </submittedName>
</protein>
<evidence type="ECO:0000313" key="1">
    <source>
        <dbReference type="EMBL" id="SDF71341.1"/>
    </source>
</evidence>
<dbReference type="InterPro" id="IPR036520">
    <property type="entry name" value="UPF0759_sf"/>
</dbReference>
<name>A0A1G7NBN8_9BRAD</name>
<gene>
    <name evidence="1" type="ORF">SAMN05216337_106926</name>
</gene>
<accession>A0A1G7NBN8</accession>
<dbReference type="Proteomes" id="UP000199245">
    <property type="component" value="Unassembled WGS sequence"/>
</dbReference>